<comment type="caution">
    <text evidence="2">The sequence shown here is derived from an EMBL/GenBank/DDBJ whole genome shotgun (WGS) entry which is preliminary data.</text>
</comment>
<feature type="transmembrane region" description="Helical" evidence="1">
    <location>
        <begin position="381"/>
        <end position="398"/>
    </location>
</feature>
<feature type="transmembrane region" description="Helical" evidence="1">
    <location>
        <begin position="217"/>
        <end position="236"/>
    </location>
</feature>
<proteinExistence type="predicted"/>
<keyword evidence="1" id="KW-0472">Membrane</keyword>
<feature type="transmembrane region" description="Helical" evidence="1">
    <location>
        <begin position="20"/>
        <end position="38"/>
    </location>
</feature>
<feature type="transmembrane region" description="Helical" evidence="1">
    <location>
        <begin position="177"/>
        <end position="205"/>
    </location>
</feature>
<feature type="transmembrane region" description="Helical" evidence="1">
    <location>
        <begin position="285"/>
        <end position="307"/>
    </location>
</feature>
<evidence type="ECO:0000313" key="3">
    <source>
        <dbReference type="Proteomes" id="UP000320212"/>
    </source>
</evidence>
<dbReference type="EMBL" id="VMTR01000061">
    <property type="protein sequence ID" value="TVT94772.1"/>
    <property type="molecule type" value="Genomic_DNA"/>
</dbReference>
<protein>
    <submittedName>
        <fullName evidence="2">Uncharacterized protein</fullName>
    </submittedName>
</protein>
<dbReference type="Proteomes" id="UP000320212">
    <property type="component" value="Unassembled WGS sequence"/>
</dbReference>
<reference evidence="2 3" key="1">
    <citation type="submission" date="2019-07" db="EMBL/GenBank/DDBJ databases">
        <title>Draft genome sequence of Haloferax volcanii SS0101, isolated from salt farm in Samut Sakhon, Thailand.</title>
        <authorList>
            <person name="Wanthongcharoen S."/>
            <person name="Yamprayoonswat W."/>
            <person name="Ruangsuj P."/>
            <person name="Thongpramul N."/>
            <person name="Jumpathong W."/>
            <person name="Sittihan S."/>
            <person name="Kanjanavas P."/>
            <person name="Yasawong M."/>
        </authorList>
    </citation>
    <scope>NUCLEOTIDE SEQUENCE [LARGE SCALE GENOMIC DNA]</scope>
    <source>
        <strain evidence="2 3">SS0101</strain>
    </source>
</reference>
<evidence type="ECO:0000256" key="1">
    <source>
        <dbReference type="SAM" id="Phobius"/>
    </source>
</evidence>
<organism evidence="2 3">
    <name type="scientific">Haloferax volcanii</name>
    <name type="common">Halobacterium volcanii</name>
    <dbReference type="NCBI Taxonomy" id="2246"/>
    <lineage>
        <taxon>Archaea</taxon>
        <taxon>Methanobacteriati</taxon>
        <taxon>Methanobacteriota</taxon>
        <taxon>Stenosarchaea group</taxon>
        <taxon>Halobacteria</taxon>
        <taxon>Halobacteriales</taxon>
        <taxon>Haloferacaceae</taxon>
        <taxon>Haloferax</taxon>
    </lineage>
</organism>
<feature type="transmembrane region" description="Helical" evidence="1">
    <location>
        <begin position="148"/>
        <end position="165"/>
    </location>
</feature>
<dbReference type="AlphaFoldDB" id="A0A558GAH1"/>
<feature type="transmembrane region" description="Helical" evidence="1">
    <location>
        <begin position="98"/>
        <end position="119"/>
    </location>
</feature>
<dbReference type="RefSeq" id="WP_144858758.1">
    <property type="nucleotide sequence ID" value="NZ_VMTR01000061.1"/>
</dbReference>
<feature type="transmembrane region" description="Helical" evidence="1">
    <location>
        <begin position="319"/>
        <end position="343"/>
    </location>
</feature>
<feature type="transmembrane region" description="Helical" evidence="1">
    <location>
        <begin position="124"/>
        <end position="142"/>
    </location>
</feature>
<feature type="transmembrane region" description="Helical" evidence="1">
    <location>
        <begin position="349"/>
        <end position="369"/>
    </location>
</feature>
<accession>A0A558GAH1</accession>
<gene>
    <name evidence="2" type="ORF">FQA18_10055</name>
</gene>
<keyword evidence="1" id="KW-0812">Transmembrane</keyword>
<feature type="transmembrane region" description="Helical" evidence="1">
    <location>
        <begin position="248"/>
        <end position="273"/>
    </location>
</feature>
<evidence type="ECO:0000313" key="2">
    <source>
        <dbReference type="EMBL" id="TVT94772.1"/>
    </source>
</evidence>
<name>A0A558GAH1_HALVO</name>
<sequence length="482" mass="52983">MNSATSQEISASKMRTTKVLISVVSVSISYFMLLSAFHPNRVTSDENYVVNDLFVLLDTGHLSEPAAYWNGNAYQFISVTLLRVTGLNHADLELLSPLIGSLVVGLFAVVGVLVARYYVPQGQVWAGIVTPAAVMIFGGYVLRLTESTHKRFTFTLILLVYLLVARQLSKSRQTRKPYLLILGFLLAISLFNVVWSLIYGFVAFLVLAVSKFSTGRVVAGASLVAAVSFTLSEYLPTMRIPWRYPRQILAAFLVTSPSTSASGSAGFASGMIASWEPITLVGFTFSSWFLFSSGIFFVIVVSGVVYIRAFSVVLRNWFLSAIETFYLGLSTWFLGLSAVLLVMGDVATFKRLIVLPGVFSCLYAVYLLFDSSWISPRTRRVALSVLVCGLLVGSALAIPRATLDGDPSPYDYYADQSQTSKFVWYDSYGGSDPCLRSHEFVDPYLSAEVFGPDRPNAEPSEVHRFESRVYSSGGDAYLTCDS</sequence>
<keyword evidence="1" id="KW-1133">Transmembrane helix</keyword>